<evidence type="ECO:0000259" key="6">
    <source>
        <dbReference type="Pfam" id="PF03755"/>
    </source>
</evidence>
<dbReference type="Proteomes" id="UP000051027">
    <property type="component" value="Unassembled WGS sequence"/>
</dbReference>
<evidence type="ECO:0000313" key="9">
    <source>
        <dbReference type="Proteomes" id="UP000051027"/>
    </source>
</evidence>
<dbReference type="STRING" id="1655612.ABS10_03360"/>
<evidence type="ECO:0000313" key="8">
    <source>
        <dbReference type="EMBL" id="KRO96377.1"/>
    </source>
</evidence>
<dbReference type="Pfam" id="PF03755">
    <property type="entry name" value="YicC-like_N"/>
    <property type="match status" value="1"/>
</dbReference>
<keyword evidence="4" id="KW-0378">Hydrolase</keyword>
<dbReference type="InterPro" id="IPR013551">
    <property type="entry name" value="YicC-like_C"/>
</dbReference>
<dbReference type="PANTHER" id="PTHR30636:SF3">
    <property type="entry name" value="UPF0701 PROTEIN YICC"/>
    <property type="match status" value="1"/>
</dbReference>
<evidence type="ECO:0008006" key="10">
    <source>
        <dbReference type="Google" id="ProtNLM"/>
    </source>
</evidence>
<feature type="domain" description="Endoribonuclease YicC-like C-terminal" evidence="7">
    <location>
        <begin position="174"/>
        <end position="283"/>
    </location>
</feature>
<comment type="caution">
    <text evidence="8">The sequence shown here is derived from an EMBL/GenBank/DDBJ whole genome shotgun (WGS) entry which is preliminary data.</text>
</comment>
<dbReference type="EMBL" id="LICS01000002">
    <property type="protein sequence ID" value="KRO96377.1"/>
    <property type="molecule type" value="Genomic_DNA"/>
</dbReference>
<dbReference type="GO" id="GO:0016787">
    <property type="term" value="F:hydrolase activity"/>
    <property type="evidence" value="ECO:0007669"/>
    <property type="project" value="UniProtKB-KW"/>
</dbReference>
<dbReference type="InterPro" id="IPR005229">
    <property type="entry name" value="YicC/YloC-like"/>
</dbReference>
<dbReference type="PANTHER" id="PTHR30636">
    <property type="entry name" value="UPF0701 PROTEIN YICC"/>
    <property type="match status" value="1"/>
</dbReference>
<dbReference type="Pfam" id="PF08340">
    <property type="entry name" value="YicC-like_C"/>
    <property type="match status" value="1"/>
</dbReference>
<evidence type="ECO:0000256" key="3">
    <source>
        <dbReference type="ARBA" id="ARBA00022759"/>
    </source>
</evidence>
<keyword evidence="2" id="KW-0540">Nuclease</keyword>
<comment type="similarity">
    <text evidence="5">Belongs to the YicC/YloC family.</text>
</comment>
<evidence type="ECO:0000259" key="7">
    <source>
        <dbReference type="Pfam" id="PF08340"/>
    </source>
</evidence>
<evidence type="ECO:0000256" key="1">
    <source>
        <dbReference type="ARBA" id="ARBA00001968"/>
    </source>
</evidence>
<organism evidence="8 9">
    <name type="scientific">SAR86 cluster bacterium BACL1 MAG-120820-bin45</name>
    <dbReference type="NCBI Taxonomy" id="1655612"/>
    <lineage>
        <taxon>Bacteria</taxon>
        <taxon>Pseudomonadati</taxon>
        <taxon>Pseudomonadota</taxon>
        <taxon>Gammaproteobacteria</taxon>
        <taxon>SAR86 cluster</taxon>
    </lineage>
</organism>
<dbReference type="InterPro" id="IPR013527">
    <property type="entry name" value="YicC-like_N"/>
</dbReference>
<dbReference type="GO" id="GO:0004521">
    <property type="term" value="F:RNA endonuclease activity"/>
    <property type="evidence" value="ECO:0007669"/>
    <property type="project" value="InterPro"/>
</dbReference>
<reference evidence="8 9" key="1">
    <citation type="submission" date="2015-10" db="EMBL/GenBank/DDBJ databases">
        <title>Metagenome-Assembled Genomes uncover a global brackish microbiome.</title>
        <authorList>
            <person name="Hugerth L.W."/>
            <person name="Larsson J."/>
            <person name="Alneberg J."/>
            <person name="Lindh M.V."/>
            <person name="Legrand C."/>
            <person name="Pinhassi J."/>
            <person name="Andersson A.F."/>
        </authorList>
    </citation>
    <scope>NUCLEOTIDE SEQUENCE [LARGE SCALE GENOMIC DNA]</scope>
    <source>
        <strain evidence="8">BACL1 MAG-120820-bin45</strain>
    </source>
</reference>
<gene>
    <name evidence="8" type="ORF">ABS10_03360</name>
</gene>
<keyword evidence="3" id="KW-0255">Endonuclease</keyword>
<sequence>MFYSMTGYGNGSATSRDLEVLCEIKSVNNRFIEITFRGYSLPNEFEEYIKAQLKKQFLRGSFEVKVNDNFQSEHTYEIDHKSLQNLKDSLHSSKDFQGSDLRLSDLKDIPGLLVVKTSKKDISTLGKKALNLAIKNLFESRAIEGTKIEKIVSSKLSFLSKAHLKLTRSAPSLLQHRLRSIKKKLLQKNINLRKEDLFNEISTLALKHDIAEELERISFHMVSLQKLFKLKTAHGKKMDFILQELFREVNTLSVKIEKPDLKDLALTMKLKVEELREQAQNLE</sequence>
<protein>
    <recommendedName>
        <fullName evidence="10">YicC family protein</fullName>
    </recommendedName>
</protein>
<comment type="cofactor">
    <cofactor evidence="1">
        <name>a divalent metal cation</name>
        <dbReference type="ChEBI" id="CHEBI:60240"/>
    </cofactor>
</comment>
<feature type="domain" description="Endoribonuclease YicC-like N-terminal" evidence="6">
    <location>
        <begin position="3"/>
        <end position="149"/>
    </location>
</feature>
<proteinExistence type="inferred from homology"/>
<accession>A0A0R2UA74</accession>
<evidence type="ECO:0000256" key="4">
    <source>
        <dbReference type="ARBA" id="ARBA00022801"/>
    </source>
</evidence>
<name>A0A0R2UA74_9GAMM</name>
<dbReference type="AlphaFoldDB" id="A0A0R2UA74"/>
<evidence type="ECO:0000256" key="5">
    <source>
        <dbReference type="ARBA" id="ARBA00035648"/>
    </source>
</evidence>
<evidence type="ECO:0000256" key="2">
    <source>
        <dbReference type="ARBA" id="ARBA00022722"/>
    </source>
</evidence>